<dbReference type="Proteomes" id="UP000276133">
    <property type="component" value="Unassembled WGS sequence"/>
</dbReference>
<reference evidence="1 2" key="1">
    <citation type="journal article" date="2018" name="Sci. Rep.">
        <title>Genomic signatures of local adaptation to the degree of environmental predictability in rotifers.</title>
        <authorList>
            <person name="Franch-Gras L."/>
            <person name="Hahn C."/>
            <person name="Garcia-Roger E.M."/>
            <person name="Carmona M.J."/>
            <person name="Serra M."/>
            <person name="Gomez A."/>
        </authorList>
    </citation>
    <scope>NUCLEOTIDE SEQUENCE [LARGE SCALE GENOMIC DNA]</scope>
    <source>
        <strain evidence="1">HYR1</strain>
    </source>
</reference>
<accession>A0A3M7Q2V5</accession>
<organism evidence="1 2">
    <name type="scientific">Brachionus plicatilis</name>
    <name type="common">Marine rotifer</name>
    <name type="synonym">Brachionus muelleri</name>
    <dbReference type="NCBI Taxonomy" id="10195"/>
    <lineage>
        <taxon>Eukaryota</taxon>
        <taxon>Metazoa</taxon>
        <taxon>Spiralia</taxon>
        <taxon>Gnathifera</taxon>
        <taxon>Rotifera</taxon>
        <taxon>Eurotatoria</taxon>
        <taxon>Monogononta</taxon>
        <taxon>Pseudotrocha</taxon>
        <taxon>Ploima</taxon>
        <taxon>Brachionidae</taxon>
        <taxon>Brachionus</taxon>
    </lineage>
</organism>
<name>A0A3M7Q2V5_BRAPC</name>
<evidence type="ECO:0000313" key="2">
    <source>
        <dbReference type="Proteomes" id="UP000276133"/>
    </source>
</evidence>
<comment type="caution">
    <text evidence="1">The sequence shown here is derived from an EMBL/GenBank/DDBJ whole genome shotgun (WGS) entry which is preliminary data.</text>
</comment>
<keyword evidence="2" id="KW-1185">Reference proteome</keyword>
<protein>
    <submittedName>
        <fullName evidence="1">Uncharacterized protein</fullName>
    </submittedName>
</protein>
<gene>
    <name evidence="1" type="ORF">BpHYR1_010011</name>
</gene>
<proteinExistence type="predicted"/>
<dbReference type="AlphaFoldDB" id="A0A3M7Q2V5"/>
<dbReference type="EMBL" id="REGN01007681">
    <property type="protein sequence ID" value="RNA05522.1"/>
    <property type="molecule type" value="Genomic_DNA"/>
</dbReference>
<sequence>MSHSQDSFRSRKSLKAKKNVECKFYDYECFSLKGLVLVEKHLKWKKAKHILNSKSNNYICCILSLKYRKKNLENVIGKTQIGISNMGTGNLINND</sequence>
<evidence type="ECO:0000313" key="1">
    <source>
        <dbReference type="EMBL" id="RNA05522.1"/>
    </source>
</evidence>